<dbReference type="AlphaFoldDB" id="B0C6P9"/>
<dbReference type="PANTHER" id="PTHR11091">
    <property type="entry name" value="OXIDOREDUCTASE-RELATED"/>
    <property type="match status" value="1"/>
</dbReference>
<dbReference type="eggNOG" id="COG2055">
    <property type="taxonomic scope" value="Bacteria"/>
</dbReference>
<dbReference type="InterPro" id="IPR003767">
    <property type="entry name" value="Malate/L-lactate_DH-like"/>
</dbReference>
<dbReference type="PANTHER" id="PTHR11091:SF0">
    <property type="entry name" value="MALATE DEHYDROGENASE"/>
    <property type="match status" value="1"/>
</dbReference>
<dbReference type="Proteomes" id="UP000000268">
    <property type="component" value="Chromosome"/>
</dbReference>
<evidence type="ECO:0000256" key="1">
    <source>
        <dbReference type="ARBA" id="ARBA00006056"/>
    </source>
</evidence>
<dbReference type="GO" id="GO:0016491">
    <property type="term" value="F:oxidoreductase activity"/>
    <property type="evidence" value="ECO:0007669"/>
    <property type="project" value="UniProtKB-KW"/>
</dbReference>
<dbReference type="Gene3D" id="3.30.1370.60">
    <property type="entry name" value="Hypothetical oxidoreductase yiak, domain 2"/>
    <property type="match status" value="1"/>
</dbReference>
<organism evidence="3 4">
    <name type="scientific">Acaryochloris marina (strain MBIC 11017)</name>
    <dbReference type="NCBI Taxonomy" id="329726"/>
    <lineage>
        <taxon>Bacteria</taxon>
        <taxon>Bacillati</taxon>
        <taxon>Cyanobacteriota</taxon>
        <taxon>Cyanophyceae</taxon>
        <taxon>Acaryochloridales</taxon>
        <taxon>Acaryochloridaceae</taxon>
        <taxon>Acaryochloris</taxon>
    </lineage>
</organism>
<keyword evidence="4" id="KW-1185">Reference proteome</keyword>
<keyword evidence="2" id="KW-0560">Oxidoreductase</keyword>
<dbReference type="SUPFAM" id="SSF89733">
    <property type="entry name" value="L-sulfolactate dehydrogenase-like"/>
    <property type="match status" value="1"/>
</dbReference>
<dbReference type="HOGENOM" id="CLU_040452_3_1_3"/>
<evidence type="ECO:0000256" key="2">
    <source>
        <dbReference type="ARBA" id="ARBA00023002"/>
    </source>
</evidence>
<evidence type="ECO:0000313" key="3">
    <source>
        <dbReference type="EMBL" id="ABW27605.1"/>
    </source>
</evidence>
<dbReference type="Pfam" id="PF02615">
    <property type="entry name" value="Ldh_2"/>
    <property type="match status" value="1"/>
</dbReference>
<name>B0C6P9_ACAM1</name>
<evidence type="ECO:0000313" key="4">
    <source>
        <dbReference type="Proteomes" id="UP000000268"/>
    </source>
</evidence>
<dbReference type="Gene3D" id="1.10.1530.10">
    <property type="match status" value="1"/>
</dbReference>
<dbReference type="InterPro" id="IPR043143">
    <property type="entry name" value="Mal/L-sulf/L-lact_DH-like_NADP"/>
</dbReference>
<comment type="similarity">
    <text evidence="1">Belongs to the LDH2/MDH2 oxidoreductase family.</text>
</comment>
<accession>B0C6P9</accession>
<dbReference type="InterPro" id="IPR043144">
    <property type="entry name" value="Mal/L-sulf/L-lact_DH-like_ah"/>
</dbReference>
<reference evidence="3 4" key="1">
    <citation type="journal article" date="2008" name="Proc. Natl. Acad. Sci. U.S.A.">
        <title>Niche adaptation and genome expansion in the chlorophyll d-producing cyanobacterium Acaryochloris marina.</title>
        <authorList>
            <person name="Swingley W.D."/>
            <person name="Chen M."/>
            <person name="Cheung P.C."/>
            <person name="Conrad A.L."/>
            <person name="Dejesa L.C."/>
            <person name="Hao J."/>
            <person name="Honchak B.M."/>
            <person name="Karbach L.E."/>
            <person name="Kurdoglu A."/>
            <person name="Lahiri S."/>
            <person name="Mastrian S.D."/>
            <person name="Miyashita H."/>
            <person name="Page L."/>
            <person name="Ramakrishna P."/>
            <person name="Satoh S."/>
            <person name="Sattley W.M."/>
            <person name="Shimada Y."/>
            <person name="Taylor H.L."/>
            <person name="Tomo T."/>
            <person name="Tsuchiya T."/>
            <person name="Wang Z.T."/>
            <person name="Raymond J."/>
            <person name="Mimuro M."/>
            <person name="Blankenship R.E."/>
            <person name="Touchman J.W."/>
        </authorList>
    </citation>
    <scope>NUCLEOTIDE SEQUENCE [LARGE SCALE GENOMIC DNA]</scope>
    <source>
        <strain evidence="4">MBIC 11017</strain>
    </source>
</reference>
<dbReference type="KEGG" id="amr:AM1_2598"/>
<proteinExistence type="inferred from homology"/>
<dbReference type="OrthoDB" id="9769447at2"/>
<dbReference type="InterPro" id="IPR036111">
    <property type="entry name" value="Mal/L-sulfo/L-lacto_DH-like_sf"/>
</dbReference>
<protein>
    <submittedName>
        <fullName evidence="3">Malate dehydrogenase, putative</fullName>
    </submittedName>
</protein>
<dbReference type="EMBL" id="CP000828">
    <property type="protein sequence ID" value="ABW27605.1"/>
    <property type="molecule type" value="Genomic_DNA"/>
</dbReference>
<sequence>MNPLIQVSAAQLRAFLTAVLANYPLQSEAATAITDHLVQANLWGMDSHGLQQIMGYDKSLRSGRINPQPKLHIQTDRPTMIRIEADRAPGQYAGQIAMQQAITKAQEMGMAVVGVTNSNHFGMAGYYTRMAAAAGMIGFATSDTNVVDLAPYGGKEARLGNNPFSWGIPNGDMPIVLDMAAGTVSGGKIKHFGYQGLPIPPEWGLTAAGETTSEAQAVAVNQAASPKGAGMALVADLLCGPLLGTAAALFKTKSRHDRMNGTGHFFWVMDLAVWSDPEEFAERVGDAIATLKQTPRLDPQQPIYFPGELEVVTEQTRIHQGIPVPYALIQDLARHFGPDLVNQHLTPDLSISINA</sequence>
<gene>
    <name evidence="3" type="primary">mdh</name>
    <name evidence="3" type="ordered locus">AM1_2598</name>
</gene>
<dbReference type="RefSeq" id="WP_012163059.1">
    <property type="nucleotide sequence ID" value="NC_009925.1"/>
</dbReference>
<dbReference type="STRING" id="329726.AM1_2598"/>